<dbReference type="GO" id="GO:0008270">
    <property type="term" value="F:zinc ion binding"/>
    <property type="evidence" value="ECO:0007669"/>
    <property type="project" value="InterPro"/>
</dbReference>
<keyword evidence="4" id="KW-0560">Oxidoreductase</keyword>
<accession>U1HQ79</accession>
<dbReference type="PANTHER" id="PTHR42813">
    <property type="entry name" value="ZINC-TYPE ALCOHOL DEHYDROGENASE-LIKE"/>
    <property type="match status" value="1"/>
</dbReference>
<dbReference type="Gene3D" id="3.40.50.720">
    <property type="entry name" value="NAD(P)-binding Rossmann-like Domain"/>
    <property type="match status" value="1"/>
</dbReference>
<dbReference type="Pfam" id="PF08240">
    <property type="entry name" value="ADH_N"/>
    <property type="match status" value="1"/>
</dbReference>
<dbReference type="InterPro" id="IPR036291">
    <property type="entry name" value="NAD(P)-bd_dom_sf"/>
</dbReference>
<proteinExistence type="predicted"/>
<dbReference type="GO" id="GO:0071500">
    <property type="term" value="P:cellular response to nitrosative stress"/>
    <property type="evidence" value="ECO:0007669"/>
    <property type="project" value="EnsemblFungi"/>
</dbReference>
<evidence type="ECO:0000313" key="6">
    <source>
        <dbReference type="EMBL" id="ERF71219.1"/>
    </source>
</evidence>
<evidence type="ECO:0000256" key="1">
    <source>
        <dbReference type="ARBA" id="ARBA00001947"/>
    </source>
</evidence>
<keyword evidence="7" id="KW-1185">Reference proteome</keyword>
<dbReference type="AlphaFoldDB" id="U1HQ79"/>
<dbReference type="InterPro" id="IPR002328">
    <property type="entry name" value="ADH_Zn_CS"/>
</dbReference>
<gene>
    <name evidence="6" type="ORF">EPUS_07902</name>
</gene>
<evidence type="ECO:0000313" key="7">
    <source>
        <dbReference type="Proteomes" id="UP000019373"/>
    </source>
</evidence>
<evidence type="ECO:0000256" key="4">
    <source>
        <dbReference type="ARBA" id="ARBA00023002"/>
    </source>
</evidence>
<dbReference type="GeneID" id="19242781"/>
<dbReference type="HOGENOM" id="CLU_026673_11_3_1"/>
<evidence type="ECO:0000259" key="5">
    <source>
        <dbReference type="Pfam" id="PF08240"/>
    </source>
</evidence>
<reference evidence="7" key="1">
    <citation type="journal article" date="2014" name="BMC Genomics">
        <title>Genome characteristics reveal the impact of lichenization on lichen-forming fungus Endocarpon pusillum Hedwig (Verrucariales, Ascomycota).</title>
        <authorList>
            <person name="Wang Y.-Y."/>
            <person name="Liu B."/>
            <person name="Zhang X.-Y."/>
            <person name="Zhou Q.-M."/>
            <person name="Zhang T."/>
            <person name="Li H."/>
            <person name="Yu Y.-F."/>
            <person name="Zhang X.-L."/>
            <person name="Hao X.-Y."/>
            <person name="Wang M."/>
            <person name="Wang L."/>
            <person name="Wei J.-C."/>
        </authorList>
    </citation>
    <scope>NUCLEOTIDE SEQUENCE [LARGE SCALE GENOMIC DNA]</scope>
    <source>
        <strain evidence="7">Z07020 / HMAS-L-300199</strain>
    </source>
</reference>
<dbReference type="GO" id="GO:0070458">
    <property type="term" value="P:cellular detoxification of nitrogen compound"/>
    <property type="evidence" value="ECO:0007669"/>
    <property type="project" value="EnsemblFungi"/>
</dbReference>
<dbReference type="GO" id="GO:0016491">
    <property type="term" value="F:oxidoreductase activity"/>
    <property type="evidence" value="ECO:0007669"/>
    <property type="project" value="UniProtKB-KW"/>
</dbReference>
<protein>
    <recommendedName>
        <fullName evidence="5">Alcohol dehydrogenase-like N-terminal domain-containing protein</fullName>
    </recommendedName>
</protein>
<dbReference type="PROSITE" id="PS00059">
    <property type="entry name" value="ADH_ZINC"/>
    <property type="match status" value="1"/>
</dbReference>
<comment type="cofactor">
    <cofactor evidence="1">
        <name>Zn(2+)</name>
        <dbReference type="ChEBI" id="CHEBI:29105"/>
    </cofactor>
</comment>
<dbReference type="PANTHER" id="PTHR42813:SF1">
    <property type="entry name" value="DEHYDROGENASE, PUTATIVE (AFU_ORTHOLOGUE AFUA_5G03930)-RELATED"/>
    <property type="match status" value="1"/>
</dbReference>
<dbReference type="OMA" id="VATTAWH"/>
<dbReference type="InterPro" id="IPR011032">
    <property type="entry name" value="GroES-like_sf"/>
</dbReference>
<dbReference type="Gene3D" id="3.90.180.10">
    <property type="entry name" value="Medium-chain alcohol dehydrogenases, catalytic domain"/>
    <property type="match status" value="1"/>
</dbReference>
<dbReference type="SUPFAM" id="SSF51735">
    <property type="entry name" value="NAD(P)-binding Rossmann-fold domains"/>
    <property type="match status" value="1"/>
</dbReference>
<dbReference type="InterPro" id="IPR013154">
    <property type="entry name" value="ADH-like_N"/>
</dbReference>
<sequence length="344" mass="37754">MKKGDIMGHEAIGFVEEVGPEVKKIKKGDRVIILPVICCGECFYCKKQEYSLCDRTNPVPEMDKMWGHRLSGIFGYTQLTGGYPGDQAEYCRIPNADLVCVQAPKEGVSAEKLLALADVATTAWHGCELAEVGRGHTVAVWGCGPIGLSIQKLSFFRGASKVYAIDPDPKRLKIAESFGAVPVNVTEHNDVADYLLEQEPHGLDKTIEASGFRSAQSLIHKTMRTLDLEGDQSDTVAAAIKACRKGGNLALIGDFFFNTNEFPIGALMEKTITLRGGQLFAQKYHPYLLNITVEGDYDPSFVFTHKEKFENLPSLYKMQNEHTMPGGLKAVAVTPYGRELEGSS</sequence>
<feature type="domain" description="Alcohol dehydrogenase-like N-terminal" evidence="5">
    <location>
        <begin position="6"/>
        <end position="100"/>
    </location>
</feature>
<organism evidence="6 7">
    <name type="scientific">Endocarpon pusillum (strain Z07020 / HMAS-L-300199)</name>
    <name type="common">Lichen-forming fungus</name>
    <dbReference type="NCBI Taxonomy" id="1263415"/>
    <lineage>
        <taxon>Eukaryota</taxon>
        <taxon>Fungi</taxon>
        <taxon>Dikarya</taxon>
        <taxon>Ascomycota</taxon>
        <taxon>Pezizomycotina</taxon>
        <taxon>Eurotiomycetes</taxon>
        <taxon>Chaetothyriomycetidae</taxon>
        <taxon>Verrucariales</taxon>
        <taxon>Verrucariaceae</taxon>
        <taxon>Endocarpon</taxon>
    </lineage>
</organism>
<dbReference type="OrthoDB" id="256333at2759"/>
<dbReference type="SUPFAM" id="SSF50129">
    <property type="entry name" value="GroES-like"/>
    <property type="match status" value="1"/>
</dbReference>
<dbReference type="Proteomes" id="UP000019373">
    <property type="component" value="Unassembled WGS sequence"/>
</dbReference>
<dbReference type="eggNOG" id="KOG0024">
    <property type="taxonomic scope" value="Eukaryota"/>
</dbReference>
<dbReference type="EMBL" id="KE721231">
    <property type="protein sequence ID" value="ERF71219.1"/>
    <property type="molecule type" value="Genomic_DNA"/>
</dbReference>
<evidence type="ECO:0000256" key="2">
    <source>
        <dbReference type="ARBA" id="ARBA00022723"/>
    </source>
</evidence>
<dbReference type="RefSeq" id="XP_007803153.1">
    <property type="nucleotide sequence ID" value="XM_007804962.1"/>
</dbReference>
<name>U1HQ79_ENDPU</name>
<keyword evidence="2" id="KW-0479">Metal-binding</keyword>
<evidence type="ECO:0000256" key="3">
    <source>
        <dbReference type="ARBA" id="ARBA00022833"/>
    </source>
</evidence>
<keyword evidence="3" id="KW-0862">Zinc</keyword>